<protein>
    <submittedName>
        <fullName evidence="3">Transcription repressor NadR</fullName>
    </submittedName>
</protein>
<dbReference type="PANTHER" id="PTHR40068">
    <property type="entry name" value="TRANSCRIPTION REPRESSOR NIAR-RELATED"/>
    <property type="match status" value="1"/>
</dbReference>
<dbReference type="Gene3D" id="1.10.10.10">
    <property type="entry name" value="Winged helix-like DNA-binding domain superfamily/Winged helix DNA-binding domain"/>
    <property type="match status" value="1"/>
</dbReference>
<dbReference type="InterPro" id="IPR026043">
    <property type="entry name" value="NadR"/>
</dbReference>
<name>A0ABW2PVN4_9BACL</name>
<feature type="domain" description="Helix-turn-helix type 11" evidence="2">
    <location>
        <begin position="12"/>
        <end position="65"/>
    </location>
</feature>
<reference evidence="4" key="1">
    <citation type="journal article" date="2019" name="Int. J. Syst. Evol. Microbiol.">
        <title>The Global Catalogue of Microorganisms (GCM) 10K type strain sequencing project: providing services to taxonomists for standard genome sequencing and annotation.</title>
        <authorList>
            <consortium name="The Broad Institute Genomics Platform"/>
            <consortium name="The Broad Institute Genome Sequencing Center for Infectious Disease"/>
            <person name="Wu L."/>
            <person name="Ma J."/>
        </authorList>
    </citation>
    <scope>NUCLEOTIDE SEQUENCE [LARGE SCALE GENOMIC DNA]</scope>
    <source>
        <strain evidence="4">CGMCC 1.16305</strain>
    </source>
</reference>
<dbReference type="InterPro" id="IPR036388">
    <property type="entry name" value="WH-like_DNA-bd_sf"/>
</dbReference>
<organism evidence="3 4">
    <name type="scientific">Scopulibacillus cellulosilyticus</name>
    <dbReference type="NCBI Taxonomy" id="2665665"/>
    <lineage>
        <taxon>Bacteria</taxon>
        <taxon>Bacillati</taxon>
        <taxon>Bacillota</taxon>
        <taxon>Bacilli</taxon>
        <taxon>Bacillales</taxon>
        <taxon>Sporolactobacillaceae</taxon>
        <taxon>Scopulibacillus</taxon>
    </lineage>
</organism>
<evidence type="ECO:0000259" key="1">
    <source>
        <dbReference type="Pfam" id="PF02829"/>
    </source>
</evidence>
<feature type="domain" description="3H" evidence="1">
    <location>
        <begin position="77"/>
        <end position="173"/>
    </location>
</feature>
<proteinExistence type="predicted"/>
<keyword evidence="4" id="KW-1185">Reference proteome</keyword>
<dbReference type="PANTHER" id="PTHR40068:SF1">
    <property type="entry name" value="TRANSCRIPTION REPRESSOR NIAR-RELATED"/>
    <property type="match status" value="1"/>
</dbReference>
<evidence type="ECO:0000313" key="4">
    <source>
        <dbReference type="Proteomes" id="UP001596505"/>
    </source>
</evidence>
<dbReference type="InterPro" id="IPR004173">
    <property type="entry name" value="3H_domain"/>
</dbReference>
<gene>
    <name evidence="3" type="ORF">ACFQRG_09520</name>
</gene>
<accession>A0ABW2PVN4</accession>
<dbReference type="Proteomes" id="UP001596505">
    <property type="component" value="Unassembled WGS sequence"/>
</dbReference>
<dbReference type="Gene3D" id="3.30.1340.20">
    <property type="entry name" value="3H domain"/>
    <property type="match status" value="1"/>
</dbReference>
<dbReference type="Pfam" id="PF02829">
    <property type="entry name" value="3H"/>
    <property type="match status" value="1"/>
</dbReference>
<dbReference type="RefSeq" id="WP_380965664.1">
    <property type="nucleotide sequence ID" value="NZ_JBHTCO010000011.1"/>
</dbReference>
<dbReference type="EMBL" id="JBHTCO010000011">
    <property type="protein sequence ID" value="MFC7393204.1"/>
    <property type="molecule type" value="Genomic_DNA"/>
</dbReference>
<dbReference type="InterPro" id="IPR036390">
    <property type="entry name" value="WH_DNA-bd_sf"/>
</dbReference>
<evidence type="ECO:0000313" key="3">
    <source>
        <dbReference type="EMBL" id="MFC7393204.1"/>
    </source>
</evidence>
<sequence length="174" mass="19409">MTNQKKVLGEARRSLILRQLKESPVPITGSELANLTHVSRQVIVQDISLLKAKNYPIIATAQGYIYISERKTVSRIIACRHSREETENELNIIVDHGVTVKNVIVDHPIYGEITASLMIKNRKDVKSFIEKIQQANASFLFSLTGGPHLHTIEADSEEMLDGAFASLKKAGYLL</sequence>
<dbReference type="Pfam" id="PF08279">
    <property type="entry name" value="HTH_11"/>
    <property type="match status" value="1"/>
</dbReference>
<dbReference type="SUPFAM" id="SSF75500">
    <property type="entry name" value="Putative transcriptional regulator TM1602, C-terminal domain"/>
    <property type="match status" value="1"/>
</dbReference>
<dbReference type="InterPro" id="IPR035922">
    <property type="entry name" value="3H_dom_sf"/>
</dbReference>
<comment type="caution">
    <text evidence="3">The sequence shown here is derived from an EMBL/GenBank/DDBJ whole genome shotgun (WGS) entry which is preliminary data.</text>
</comment>
<evidence type="ECO:0000259" key="2">
    <source>
        <dbReference type="Pfam" id="PF08279"/>
    </source>
</evidence>
<dbReference type="SUPFAM" id="SSF46785">
    <property type="entry name" value="Winged helix' DNA-binding domain"/>
    <property type="match status" value="1"/>
</dbReference>
<dbReference type="InterPro" id="IPR013196">
    <property type="entry name" value="HTH_11"/>
</dbReference>
<dbReference type="PIRSF" id="PIRSF037847">
    <property type="entry name" value="NiaR"/>
    <property type="match status" value="1"/>
</dbReference>